<reference evidence="1" key="1">
    <citation type="journal article" date="2014" name="Front. Microbiol.">
        <title>High frequency of phylogenetically diverse reductive dehalogenase-homologous genes in deep subseafloor sedimentary metagenomes.</title>
        <authorList>
            <person name="Kawai M."/>
            <person name="Futagami T."/>
            <person name="Toyoda A."/>
            <person name="Takaki Y."/>
            <person name="Nishi S."/>
            <person name="Hori S."/>
            <person name="Arai W."/>
            <person name="Tsubouchi T."/>
            <person name="Morono Y."/>
            <person name="Uchiyama I."/>
            <person name="Ito T."/>
            <person name="Fujiyama A."/>
            <person name="Inagaki F."/>
            <person name="Takami H."/>
        </authorList>
    </citation>
    <scope>NUCLEOTIDE SEQUENCE</scope>
    <source>
        <strain evidence="1">Expedition CK06-06</strain>
    </source>
</reference>
<dbReference type="EMBL" id="BARV01038477">
    <property type="protein sequence ID" value="GAI48100.1"/>
    <property type="molecule type" value="Genomic_DNA"/>
</dbReference>
<dbReference type="InterPro" id="IPR017850">
    <property type="entry name" value="Alkaline_phosphatase_core_sf"/>
</dbReference>
<dbReference type="AlphaFoldDB" id="X1QAQ3"/>
<evidence type="ECO:0000313" key="1">
    <source>
        <dbReference type="EMBL" id="GAI48100.1"/>
    </source>
</evidence>
<comment type="caution">
    <text evidence="1">The sequence shown here is derived from an EMBL/GenBank/DDBJ whole genome shotgun (WGS) entry which is preliminary data.</text>
</comment>
<feature type="non-terminal residue" evidence="1">
    <location>
        <position position="72"/>
    </location>
</feature>
<protein>
    <submittedName>
        <fullName evidence="1">Uncharacterized protein</fullName>
    </submittedName>
</protein>
<organism evidence="1">
    <name type="scientific">marine sediment metagenome</name>
    <dbReference type="NCBI Taxonomy" id="412755"/>
    <lineage>
        <taxon>unclassified sequences</taxon>
        <taxon>metagenomes</taxon>
        <taxon>ecological metagenomes</taxon>
    </lineage>
</organism>
<name>X1QAQ3_9ZZZZ</name>
<proteinExistence type="predicted"/>
<gene>
    <name evidence="1" type="ORF">S06H3_59267</name>
</gene>
<sequence length="72" mass="7623">MPPFKQIYGLDGAMTSGVNLLQGLARMVGMDTLDIPGVTDGLDNNYAAQAVGALEALEEHDLVVIHIEAPDE</sequence>
<dbReference type="Gene3D" id="3.40.720.10">
    <property type="entry name" value="Alkaline Phosphatase, subunit A"/>
    <property type="match status" value="1"/>
</dbReference>
<accession>X1QAQ3</accession>